<proteinExistence type="predicted"/>
<dbReference type="Proteomes" id="UP000006757">
    <property type="component" value="Unassembled WGS sequence"/>
</dbReference>
<comment type="caution">
    <text evidence="2">The sequence shown here is derived from an EMBL/GenBank/DDBJ whole genome shotgun (WGS) entry which is preliminary data.</text>
</comment>
<dbReference type="EMBL" id="AMBO01000378">
    <property type="protein sequence ID" value="EKC99001.1"/>
    <property type="molecule type" value="Genomic_DNA"/>
</dbReference>
<evidence type="ECO:0000313" key="2">
    <source>
        <dbReference type="EMBL" id="EKC99001.1"/>
    </source>
</evidence>
<dbReference type="PROSITE" id="PS50231">
    <property type="entry name" value="RICIN_B_LECTIN"/>
    <property type="match status" value="1"/>
</dbReference>
<dbReference type="HOGENOM" id="CLU_1116420_0_0_1"/>
<feature type="transmembrane region" description="Helical" evidence="1">
    <location>
        <begin position="22"/>
        <end position="38"/>
    </location>
</feature>
<accession>K1VIP9</accession>
<keyword evidence="1" id="KW-0472">Membrane</keyword>
<reference evidence="2 3" key="1">
    <citation type="journal article" date="2012" name="Eukaryot. Cell">
        <title>Genome sequence of the Trichosporon asahii environmental strain CBS 8904.</title>
        <authorList>
            <person name="Yang R.Y."/>
            <person name="Li H.T."/>
            <person name="Zhu H."/>
            <person name="Zhou G.P."/>
            <person name="Wang M."/>
            <person name="Wang L."/>
        </authorList>
    </citation>
    <scope>NUCLEOTIDE SEQUENCE [LARGE SCALE GENOMIC DNA]</scope>
    <source>
        <strain evidence="2 3">CBS 8904</strain>
    </source>
</reference>
<keyword evidence="1" id="KW-1133">Transmembrane helix</keyword>
<name>K1VIP9_TRIAC</name>
<dbReference type="AlphaFoldDB" id="K1VIP9"/>
<evidence type="ECO:0000313" key="3">
    <source>
        <dbReference type="Proteomes" id="UP000006757"/>
    </source>
</evidence>
<organism evidence="2 3">
    <name type="scientific">Trichosporon asahii var. asahii (strain CBS 8904)</name>
    <name type="common">Yeast</name>
    <dbReference type="NCBI Taxonomy" id="1220162"/>
    <lineage>
        <taxon>Eukaryota</taxon>
        <taxon>Fungi</taxon>
        <taxon>Dikarya</taxon>
        <taxon>Basidiomycota</taxon>
        <taxon>Agaricomycotina</taxon>
        <taxon>Tremellomycetes</taxon>
        <taxon>Trichosporonales</taxon>
        <taxon>Trichosporonaceae</taxon>
        <taxon>Trichosporon</taxon>
    </lineage>
</organism>
<keyword evidence="1" id="KW-0812">Transmembrane</keyword>
<dbReference type="SUPFAM" id="SSF50370">
    <property type="entry name" value="Ricin B-like lectins"/>
    <property type="match status" value="1"/>
</dbReference>
<keyword evidence="3" id="KW-1185">Reference proteome</keyword>
<dbReference type="InParanoid" id="K1VIP9"/>
<protein>
    <submittedName>
        <fullName evidence="2">Uncharacterized protein</fullName>
    </submittedName>
</protein>
<evidence type="ECO:0000256" key="1">
    <source>
        <dbReference type="SAM" id="Phobius"/>
    </source>
</evidence>
<sequence length="249" mass="27727">MQWEQSTALQVVLAQTFQGRKLMFHVVAIILAAFQVLADSCPRSFLLHPNGNKNYCLTIDEVHSAGSPVYVRRCADPPAFGQVWYFMPFPRNAGYFLRNVIAGTNNLCLNAEICEFPTPPVDLIEPAHQQQRQALTPDRLESPPYNGRHLAITECYNDGANDWKQNGHHQIELGAFVDGRSTFRRLPLLTHQSPVWISATGGSMAVQSRSGIAMKEATIRTSAGRLRVMSLKTKVRDVARPDRDVVLGG</sequence>
<gene>
    <name evidence="2" type="ORF">A1Q2_06755</name>
</gene>
<dbReference type="InterPro" id="IPR035992">
    <property type="entry name" value="Ricin_B-like_lectins"/>
</dbReference>